<feature type="compositionally biased region" description="Basic and acidic residues" evidence="1">
    <location>
        <begin position="404"/>
        <end position="418"/>
    </location>
</feature>
<feature type="compositionally biased region" description="Pro residues" evidence="1">
    <location>
        <begin position="306"/>
        <end position="327"/>
    </location>
</feature>
<evidence type="ECO:0000313" key="2">
    <source>
        <dbReference type="EMBL" id="RDB22414.1"/>
    </source>
</evidence>
<keyword evidence="3" id="KW-1185">Reference proteome</keyword>
<evidence type="ECO:0000256" key="1">
    <source>
        <dbReference type="SAM" id="MobiDB-lite"/>
    </source>
</evidence>
<feature type="region of interest" description="Disordered" evidence="1">
    <location>
        <begin position="1"/>
        <end position="25"/>
    </location>
</feature>
<reference evidence="2" key="1">
    <citation type="submission" date="2018-04" db="EMBL/GenBank/DDBJ databases">
        <title>Whole genome sequencing of Hypsizygus marmoreus.</title>
        <authorList>
            <person name="Choi I.-G."/>
            <person name="Min B."/>
            <person name="Kim J.-G."/>
            <person name="Kim S."/>
            <person name="Oh Y.-L."/>
            <person name="Kong W.-S."/>
            <person name="Park H."/>
            <person name="Jeong J."/>
            <person name="Song E.-S."/>
        </authorList>
    </citation>
    <scope>NUCLEOTIDE SEQUENCE [LARGE SCALE GENOMIC DNA]</scope>
    <source>
        <strain evidence="2">51987-8</strain>
    </source>
</reference>
<organism evidence="2 3">
    <name type="scientific">Hypsizygus marmoreus</name>
    <name type="common">White beech mushroom</name>
    <name type="synonym">Agaricus marmoreus</name>
    <dbReference type="NCBI Taxonomy" id="39966"/>
    <lineage>
        <taxon>Eukaryota</taxon>
        <taxon>Fungi</taxon>
        <taxon>Dikarya</taxon>
        <taxon>Basidiomycota</taxon>
        <taxon>Agaricomycotina</taxon>
        <taxon>Agaricomycetes</taxon>
        <taxon>Agaricomycetidae</taxon>
        <taxon>Agaricales</taxon>
        <taxon>Tricholomatineae</taxon>
        <taxon>Lyophyllaceae</taxon>
        <taxon>Hypsizygus</taxon>
    </lineage>
</organism>
<dbReference type="AlphaFoldDB" id="A0A369JSS3"/>
<proteinExistence type="predicted"/>
<feature type="compositionally biased region" description="Acidic residues" evidence="1">
    <location>
        <begin position="392"/>
        <end position="403"/>
    </location>
</feature>
<dbReference type="STRING" id="39966.A0A369JSS3"/>
<evidence type="ECO:0000313" key="3">
    <source>
        <dbReference type="Proteomes" id="UP000076154"/>
    </source>
</evidence>
<comment type="caution">
    <text evidence="2">The sequence shown here is derived from an EMBL/GenBank/DDBJ whole genome shotgun (WGS) entry which is preliminary data.</text>
</comment>
<dbReference type="Proteomes" id="UP000076154">
    <property type="component" value="Unassembled WGS sequence"/>
</dbReference>
<accession>A0A369JSS3</accession>
<sequence>MADRTFFPALHPRPHHTPHTSLGTTLGPRTRHFHAALAKYMCSVHAGTATHVLADAARACIVGHRFIATPARAGSIDAAAVAGAMLRYARETGGERAERYVAGAVVFCAGCGEGAGEALDLVGLADMWVMCFLWPVKASHRMREPLWFESELPTPTDRMPFGPSQRADVMRRDGSRCVVTGLWDAARMPIDALQDEVELVVTPIVHPGIGAYTRDKMGYEAVTWDIITNYAGLDAEDVCLDSHGNAILLEPEHYEGFAALRWCFVAQDEEHTYRVENVPHTHGLGETHGRVVRLWNYAFPLYTSPSPSPSPSPPPSSSTSPQYPPPSTSESTTPHHQQRRTPLTPPNPKLIALHAAAARVLQASGAGTVLERVMGHFPEPRWGRGCFWGGWEGEDEGEGGEGEEGGRRGEEEGERSGEGEGIGEIGEEEEEEGEGGEGGLVCQLIAMLAALGMLGV</sequence>
<dbReference type="OrthoDB" id="2104739at2759"/>
<dbReference type="InParanoid" id="A0A369JSS3"/>
<feature type="compositionally biased region" description="Acidic residues" evidence="1">
    <location>
        <begin position="425"/>
        <end position="435"/>
    </location>
</feature>
<protein>
    <recommendedName>
        <fullName evidence="4">HNH nuclease domain-containing protein</fullName>
    </recommendedName>
</protein>
<gene>
    <name evidence="2" type="ORF">Hypma_010521</name>
</gene>
<feature type="region of interest" description="Disordered" evidence="1">
    <location>
        <begin position="305"/>
        <end position="348"/>
    </location>
</feature>
<evidence type="ECO:0008006" key="4">
    <source>
        <dbReference type="Google" id="ProtNLM"/>
    </source>
</evidence>
<feature type="region of interest" description="Disordered" evidence="1">
    <location>
        <begin position="391"/>
        <end position="438"/>
    </location>
</feature>
<dbReference type="EMBL" id="LUEZ02000051">
    <property type="protein sequence ID" value="RDB22414.1"/>
    <property type="molecule type" value="Genomic_DNA"/>
</dbReference>
<name>A0A369JSS3_HYPMA</name>